<gene>
    <name evidence="1" type="ORF">SAMN05216214_1293</name>
</gene>
<dbReference type="AlphaFoldDB" id="A0A1H7TFB6"/>
<dbReference type="Proteomes" id="UP000185766">
    <property type="component" value="Unassembled WGS sequence"/>
</dbReference>
<proteinExistence type="predicted"/>
<name>A0A1H7TFB6_9GAMM</name>
<keyword evidence="2" id="KW-1185">Reference proteome</keyword>
<organism evidence="1 2">
    <name type="scientific">Atopomonas hussainii</name>
    <dbReference type="NCBI Taxonomy" id="1429083"/>
    <lineage>
        <taxon>Bacteria</taxon>
        <taxon>Pseudomonadati</taxon>
        <taxon>Pseudomonadota</taxon>
        <taxon>Gammaproteobacteria</taxon>
        <taxon>Pseudomonadales</taxon>
        <taxon>Pseudomonadaceae</taxon>
        <taxon>Atopomonas</taxon>
    </lineage>
</organism>
<sequence>MLDREKYENGILSVRFIGKRLEDSGVSIYDLSESLLAIQRIIHKAYLAQNGKLLKGAYPSKEERESLALQLGERKRKSDAFALLPILADPVVQESMKKLMDYVISGVVGYYIGDILKRVEKEEDQNKKIFIGSIYTEVANIVNRVDSVGGVESISLGAPALDRETVAVFSGQTKEYLASLKDETYLGTYQEIQGKVYKLYPASKIVAIRRAGRATVSIFLKQADFDTIRYNRDSNQVFLFKGRPIYRFGVETKSVSEFEANEIELAAVDS</sequence>
<evidence type="ECO:0000313" key="2">
    <source>
        <dbReference type="Proteomes" id="UP000185766"/>
    </source>
</evidence>
<evidence type="ECO:0000313" key="1">
    <source>
        <dbReference type="EMBL" id="SEL83235.1"/>
    </source>
</evidence>
<accession>A0A1H7TFB6</accession>
<dbReference type="RefSeq" id="WP_074870761.1">
    <property type="nucleotide sequence ID" value="NZ_FOAS01000029.1"/>
</dbReference>
<reference evidence="1 2" key="1">
    <citation type="submission" date="2016-10" db="EMBL/GenBank/DDBJ databases">
        <authorList>
            <person name="de Groot N.N."/>
        </authorList>
    </citation>
    <scope>NUCLEOTIDE SEQUENCE [LARGE SCALE GENOMIC DNA]</scope>
    <source>
        <strain evidence="1 2">JCM 19513</strain>
    </source>
</reference>
<protein>
    <submittedName>
        <fullName evidence="1">Uncharacterized protein</fullName>
    </submittedName>
</protein>
<dbReference type="EMBL" id="FOAS01000029">
    <property type="protein sequence ID" value="SEL83235.1"/>
    <property type="molecule type" value="Genomic_DNA"/>
</dbReference>